<comment type="pathway">
    <text evidence="5">Cofactor biosynthesis; (R)-pantothenate biosynthesis; (R)-pantoate from 3-methyl-2-oxobutanoate: step 1/2.</text>
</comment>
<dbReference type="NCBIfam" id="NF001452">
    <property type="entry name" value="PRK00311.1"/>
    <property type="match status" value="1"/>
</dbReference>
<keyword evidence="5" id="KW-0460">Magnesium</keyword>
<evidence type="ECO:0000256" key="5">
    <source>
        <dbReference type="HAMAP-Rule" id="MF_00156"/>
    </source>
</evidence>
<protein>
    <recommendedName>
        <fullName evidence="5">3-methyl-2-oxobutanoate hydroxymethyltransferase</fullName>
        <ecNumber evidence="5">2.1.2.11</ecNumber>
    </recommendedName>
    <alternativeName>
        <fullName evidence="5">Ketopantoate hydroxymethyltransferase</fullName>
        <shortName evidence="5">KPHMT</shortName>
    </alternativeName>
</protein>
<feature type="binding site" evidence="5">
    <location>
        <position position="92"/>
    </location>
    <ligand>
        <name>3-methyl-2-oxobutanoate</name>
        <dbReference type="ChEBI" id="CHEBI:11851"/>
    </ligand>
</feature>
<evidence type="ECO:0000256" key="3">
    <source>
        <dbReference type="ARBA" id="ARBA00022655"/>
    </source>
</evidence>
<gene>
    <name evidence="5 6" type="primary">panB</name>
    <name evidence="6" type="ORF">H9625_02385</name>
</gene>
<dbReference type="GO" id="GO:0003864">
    <property type="term" value="F:3-methyl-2-oxobutanoate hydroxymethyltransferase activity"/>
    <property type="evidence" value="ECO:0007669"/>
    <property type="project" value="UniProtKB-EC"/>
</dbReference>
<name>A0ABR8Y532_9BACT</name>
<comment type="subunit">
    <text evidence="2 5">Homodecamer; pentamer of dimers.</text>
</comment>
<evidence type="ECO:0000313" key="7">
    <source>
        <dbReference type="Proteomes" id="UP000620874"/>
    </source>
</evidence>
<evidence type="ECO:0000256" key="4">
    <source>
        <dbReference type="ARBA" id="ARBA00022679"/>
    </source>
</evidence>
<dbReference type="PANTHER" id="PTHR20881:SF0">
    <property type="entry name" value="3-METHYL-2-OXOBUTANOATE HYDROXYMETHYLTRANSFERASE"/>
    <property type="match status" value="1"/>
</dbReference>
<dbReference type="SUPFAM" id="SSF51621">
    <property type="entry name" value="Phosphoenolpyruvate/pyruvate domain"/>
    <property type="match status" value="1"/>
</dbReference>
<proteinExistence type="inferred from homology"/>
<comment type="catalytic activity">
    <reaction evidence="5">
        <text>(6R)-5,10-methylene-5,6,7,8-tetrahydrofolate + 3-methyl-2-oxobutanoate + H2O = 2-dehydropantoate + (6S)-5,6,7,8-tetrahydrofolate</text>
        <dbReference type="Rhea" id="RHEA:11824"/>
        <dbReference type="ChEBI" id="CHEBI:11561"/>
        <dbReference type="ChEBI" id="CHEBI:11851"/>
        <dbReference type="ChEBI" id="CHEBI:15377"/>
        <dbReference type="ChEBI" id="CHEBI:15636"/>
        <dbReference type="ChEBI" id="CHEBI:57453"/>
        <dbReference type="EC" id="2.1.2.11"/>
    </reaction>
</comment>
<sequence length="273" mass="29310">MAGYLVSDTRKVTTHRLMEMKERGEKISMLTSYDYTTARIVDEAGVDAILVGDSASNVMAGNVTTLPITVDQMIYHARSVVRGVKRALVVVDMPFGSYQADPFDGVRNAMRMMKETGADALKLEGGEEVIEAIRKIIGAGVPVMGHLGLMPQSINKYGTYGVRAKGDAEADKLLRDAKLLEEAGCFGLVLEKIPAALAQQVTESLHIPVIGIGAGGATDGQVLVVADMLGMTKGFSPKFLRRYADLNAVMTDAIGQYVTDVKSGGFPNESEQY</sequence>
<feature type="binding site" evidence="5">
    <location>
        <position position="92"/>
    </location>
    <ligand>
        <name>Mg(2+)</name>
        <dbReference type="ChEBI" id="CHEBI:18420"/>
    </ligand>
</feature>
<comment type="similarity">
    <text evidence="1 5">Belongs to the PanB family.</text>
</comment>
<evidence type="ECO:0000313" key="6">
    <source>
        <dbReference type="EMBL" id="MBD8039310.1"/>
    </source>
</evidence>
<dbReference type="EC" id="2.1.2.11" evidence="5"/>
<feature type="binding site" evidence="5">
    <location>
        <begin position="53"/>
        <end position="54"/>
    </location>
    <ligand>
        <name>3-methyl-2-oxobutanoate</name>
        <dbReference type="ChEBI" id="CHEBI:11851"/>
    </ligand>
</feature>
<accession>A0ABR8Y532</accession>
<dbReference type="Pfam" id="PF02548">
    <property type="entry name" value="Pantoate_transf"/>
    <property type="match status" value="1"/>
</dbReference>
<dbReference type="PANTHER" id="PTHR20881">
    <property type="entry name" value="3-METHYL-2-OXOBUTANOATE HYDROXYMETHYLTRANSFERASE"/>
    <property type="match status" value="1"/>
</dbReference>
<keyword evidence="7" id="KW-1185">Reference proteome</keyword>
<dbReference type="HAMAP" id="MF_00156">
    <property type="entry name" value="PanB"/>
    <property type="match status" value="1"/>
</dbReference>
<comment type="function">
    <text evidence="5">Catalyzes the reversible reaction in which hydroxymethyl group from 5,10-methylenetetrahydrofolate is transferred onto alpha-ketoisovalerate to form ketopantoate.</text>
</comment>
<keyword evidence="5" id="KW-0479">Metal-binding</keyword>
<keyword evidence="4 5" id="KW-0808">Transferase</keyword>
<dbReference type="CDD" id="cd06557">
    <property type="entry name" value="KPHMT-like"/>
    <property type="match status" value="1"/>
</dbReference>
<dbReference type="PIRSF" id="PIRSF000388">
    <property type="entry name" value="Pantoate_hydroxy_MeTrfase"/>
    <property type="match status" value="1"/>
</dbReference>
<comment type="subcellular location">
    <subcellularLocation>
        <location evidence="5">Cytoplasm</location>
    </subcellularLocation>
</comment>
<feature type="binding site" evidence="5">
    <location>
        <position position="53"/>
    </location>
    <ligand>
        <name>Mg(2+)</name>
        <dbReference type="ChEBI" id="CHEBI:18420"/>
    </ligand>
</feature>
<organism evidence="6 7">
    <name type="scientific">Phocaeicola intestinalis</name>
    <dbReference type="NCBI Taxonomy" id="2762212"/>
    <lineage>
        <taxon>Bacteria</taxon>
        <taxon>Pseudomonadati</taxon>
        <taxon>Bacteroidota</taxon>
        <taxon>Bacteroidia</taxon>
        <taxon>Bacteroidales</taxon>
        <taxon>Bacteroidaceae</taxon>
        <taxon>Phocaeicola</taxon>
    </lineage>
</organism>
<feature type="binding site" evidence="5">
    <location>
        <position position="124"/>
    </location>
    <ligand>
        <name>Mg(2+)</name>
        <dbReference type="ChEBI" id="CHEBI:18420"/>
    </ligand>
</feature>
<dbReference type="InterPro" id="IPR003700">
    <property type="entry name" value="Pantoate_hydroxy_MeTrfase"/>
</dbReference>
<evidence type="ECO:0000256" key="1">
    <source>
        <dbReference type="ARBA" id="ARBA00008676"/>
    </source>
</evidence>
<dbReference type="InterPro" id="IPR015813">
    <property type="entry name" value="Pyrv/PenolPyrv_kinase-like_dom"/>
</dbReference>
<dbReference type="InterPro" id="IPR040442">
    <property type="entry name" value="Pyrv_kinase-like_dom_sf"/>
</dbReference>
<comment type="caution">
    <text evidence="6">The sequence shown here is derived from an EMBL/GenBank/DDBJ whole genome shotgun (WGS) entry which is preliminary data.</text>
</comment>
<dbReference type="Proteomes" id="UP000620874">
    <property type="component" value="Unassembled WGS sequence"/>
</dbReference>
<reference evidence="6 7" key="1">
    <citation type="submission" date="2020-08" db="EMBL/GenBank/DDBJ databases">
        <title>A Genomic Blueprint of the Chicken Gut Microbiome.</title>
        <authorList>
            <person name="Gilroy R."/>
            <person name="Ravi A."/>
            <person name="Getino M."/>
            <person name="Pursley I."/>
            <person name="Horton D.L."/>
            <person name="Alikhan N.-F."/>
            <person name="Baker D."/>
            <person name="Gharbi K."/>
            <person name="Hall N."/>
            <person name="Watson M."/>
            <person name="Adriaenssens E.M."/>
            <person name="Foster-Nyarko E."/>
            <person name="Jarju S."/>
            <person name="Secka A."/>
            <person name="Antonio M."/>
            <person name="Oren A."/>
            <person name="Chaudhuri R."/>
            <person name="La Ragione R.M."/>
            <person name="Hildebrand F."/>
            <person name="Pallen M.J."/>
        </authorList>
    </citation>
    <scope>NUCLEOTIDE SEQUENCE [LARGE SCALE GENOMIC DNA]</scope>
    <source>
        <strain evidence="6 7">Sa1CVN1</strain>
    </source>
</reference>
<dbReference type="NCBIfam" id="TIGR00222">
    <property type="entry name" value="panB"/>
    <property type="match status" value="1"/>
</dbReference>
<dbReference type="RefSeq" id="WP_013617409.1">
    <property type="nucleotide sequence ID" value="NZ_JACSPP010000004.1"/>
</dbReference>
<evidence type="ECO:0000256" key="2">
    <source>
        <dbReference type="ARBA" id="ARBA00011424"/>
    </source>
</evidence>
<keyword evidence="3 5" id="KW-0566">Pantothenate biosynthesis</keyword>
<dbReference type="Gene3D" id="3.20.20.60">
    <property type="entry name" value="Phosphoenolpyruvate-binding domains"/>
    <property type="match status" value="1"/>
</dbReference>
<feature type="binding site" evidence="5">
    <location>
        <position position="122"/>
    </location>
    <ligand>
        <name>3-methyl-2-oxobutanoate</name>
        <dbReference type="ChEBI" id="CHEBI:11851"/>
    </ligand>
</feature>
<feature type="active site" description="Proton acceptor" evidence="5">
    <location>
        <position position="191"/>
    </location>
</feature>
<dbReference type="EMBL" id="JACSPP010000004">
    <property type="protein sequence ID" value="MBD8039310.1"/>
    <property type="molecule type" value="Genomic_DNA"/>
</dbReference>
<comment type="cofactor">
    <cofactor evidence="5">
        <name>Mg(2+)</name>
        <dbReference type="ChEBI" id="CHEBI:18420"/>
    </cofactor>
    <text evidence="5">Binds 1 Mg(2+) ion per subunit.</text>
</comment>
<keyword evidence="5" id="KW-0963">Cytoplasm</keyword>